<dbReference type="Proteomes" id="UP000243558">
    <property type="component" value="Unassembled WGS sequence"/>
</dbReference>
<feature type="domain" description="DNA topoisomerase type IA zn finger" evidence="1">
    <location>
        <begin position="106"/>
        <end position="142"/>
    </location>
</feature>
<dbReference type="InterPro" id="IPR000380">
    <property type="entry name" value="Topo_IA"/>
</dbReference>
<evidence type="ECO:0000259" key="1">
    <source>
        <dbReference type="Pfam" id="PF01396"/>
    </source>
</evidence>
<dbReference type="RefSeq" id="WP_065238959.1">
    <property type="nucleotide sequence ID" value="NZ_JTJM01000011.1"/>
</dbReference>
<proteinExistence type="predicted"/>
<dbReference type="PANTHER" id="PTHR42785:SF1">
    <property type="entry name" value="DNA TOPOISOMERASE"/>
    <property type="match status" value="1"/>
</dbReference>
<dbReference type="InterPro" id="IPR013498">
    <property type="entry name" value="Topo_IA_Znf"/>
</dbReference>
<gene>
    <name evidence="2" type="ORF">QV01_03435</name>
</gene>
<dbReference type="Gene3D" id="3.30.65.10">
    <property type="entry name" value="Bacterial Topoisomerase I, domain 1"/>
    <property type="match status" value="3"/>
</dbReference>
<evidence type="ECO:0000313" key="2">
    <source>
        <dbReference type="EMBL" id="OBW93153.1"/>
    </source>
</evidence>
<dbReference type="GO" id="GO:0003677">
    <property type="term" value="F:DNA binding"/>
    <property type="evidence" value="ECO:0007669"/>
    <property type="project" value="InterPro"/>
</dbReference>
<feature type="domain" description="DNA topoisomerase type IA zn finger" evidence="1">
    <location>
        <begin position="61"/>
        <end position="96"/>
    </location>
</feature>
<dbReference type="PATRIC" id="fig|505345.7.peg.687"/>
<dbReference type="Pfam" id="PF01396">
    <property type="entry name" value="Zn_ribbon_Top1"/>
    <property type="match status" value="3"/>
</dbReference>
<dbReference type="SUPFAM" id="SSF57783">
    <property type="entry name" value="Zinc beta-ribbon"/>
    <property type="match status" value="3"/>
</dbReference>
<feature type="domain" description="DNA topoisomerase type IA zn finger" evidence="1">
    <location>
        <begin position="12"/>
        <end position="49"/>
    </location>
</feature>
<name>A0A1A7NU01_9PAST</name>
<keyword evidence="3" id="KW-1185">Reference proteome</keyword>
<evidence type="ECO:0000313" key="3">
    <source>
        <dbReference type="Proteomes" id="UP000243558"/>
    </source>
</evidence>
<organism evidence="2 3">
    <name type="scientific">Gallibacterium genomosp. 3</name>
    <dbReference type="NCBI Taxonomy" id="505345"/>
    <lineage>
        <taxon>Bacteria</taxon>
        <taxon>Pseudomonadati</taxon>
        <taxon>Pseudomonadota</taxon>
        <taxon>Gammaproteobacteria</taxon>
        <taxon>Pasteurellales</taxon>
        <taxon>Pasteurellaceae</taxon>
        <taxon>Gallibacterium</taxon>
    </lineage>
</organism>
<dbReference type="GO" id="GO:0005694">
    <property type="term" value="C:chromosome"/>
    <property type="evidence" value="ECO:0007669"/>
    <property type="project" value="InterPro"/>
</dbReference>
<sequence length="184" mass="21214">MRDTLFTAHKSVEECPQCGHFLQLRRGKKGLFLGCSQYPQCDYLRPLQSQTLGEVLKILPEQCPECEHPLVLRRGQFGLFIGCSNYPECHFIVSNEPEKNDYQPVSCPACKQGKLMAKRGARGKLFFACDHYPQCRFNVAQQPIEKACPHCHFPLVYIKKMTDQQISYQCLNKSCKHTFYESNE</sequence>
<dbReference type="EMBL" id="JTJM01000011">
    <property type="protein sequence ID" value="OBW93153.1"/>
    <property type="molecule type" value="Genomic_DNA"/>
</dbReference>
<protein>
    <recommendedName>
        <fullName evidence="1">DNA topoisomerase type IA zn finger domain-containing protein</fullName>
    </recommendedName>
</protein>
<dbReference type="GO" id="GO:0003917">
    <property type="term" value="F:DNA topoisomerase type I (single strand cut, ATP-independent) activity"/>
    <property type="evidence" value="ECO:0007669"/>
    <property type="project" value="InterPro"/>
</dbReference>
<reference evidence="2 3" key="1">
    <citation type="submission" date="2014-11" db="EMBL/GenBank/DDBJ databases">
        <title>Pan-genome of Gallibacterium spp.</title>
        <authorList>
            <person name="Kudirkiene E."/>
            <person name="Bojesen A.M."/>
        </authorList>
    </citation>
    <scope>NUCLEOTIDE SEQUENCE [LARGE SCALE GENOMIC DNA]</scope>
    <source>
        <strain evidence="2 3">F151</strain>
    </source>
</reference>
<dbReference type="PANTHER" id="PTHR42785">
    <property type="entry name" value="DNA TOPOISOMERASE, TYPE IA, CORE"/>
    <property type="match status" value="1"/>
</dbReference>
<dbReference type="AlphaFoldDB" id="A0A1A7NU01"/>
<dbReference type="GO" id="GO:0006265">
    <property type="term" value="P:DNA topological change"/>
    <property type="evidence" value="ECO:0007669"/>
    <property type="project" value="InterPro"/>
</dbReference>
<accession>A0A1A7NU01</accession>
<comment type="caution">
    <text evidence="2">The sequence shown here is derived from an EMBL/GenBank/DDBJ whole genome shotgun (WGS) entry which is preliminary data.</text>
</comment>
<dbReference type="OrthoDB" id="6412825at2"/>